<dbReference type="Proteomes" id="UP000240880">
    <property type="component" value="Unassembled WGS sequence"/>
</dbReference>
<evidence type="ECO:0000313" key="13">
    <source>
        <dbReference type="EMBL" id="PSN84525.1"/>
    </source>
</evidence>
<dbReference type="GO" id="GO:0006281">
    <property type="term" value="P:DNA repair"/>
    <property type="evidence" value="ECO:0007669"/>
    <property type="project" value="UniProtKB-UniRule"/>
</dbReference>
<comment type="similarity">
    <text evidence="10">Belongs to the XPG/RAD2 endonuclease family. FEN1 subfamily.</text>
</comment>
<dbReference type="CDD" id="cd09867">
    <property type="entry name" value="PIN_FEN1"/>
    <property type="match status" value="1"/>
</dbReference>
<organism evidence="13 14">
    <name type="scientific">Candidatus Marsarchaeota G1 archaeon OSP_D</name>
    <dbReference type="NCBI Taxonomy" id="1978155"/>
    <lineage>
        <taxon>Archaea</taxon>
        <taxon>Candidatus Marsarchaeota</taxon>
        <taxon>Candidatus Marsarchaeota group 1</taxon>
    </lineage>
</organism>
<accession>A0A2R6ADS2</accession>
<reference evidence="13 14" key="1">
    <citation type="submission" date="2017-04" db="EMBL/GenBank/DDBJ databases">
        <title>Novel microbial lineages endemic to geothermal iron-oxide mats fill important gaps in the evolutionary history of Archaea.</title>
        <authorList>
            <person name="Jay Z.J."/>
            <person name="Beam J.P."/>
            <person name="Dlakic M."/>
            <person name="Rusch D.B."/>
            <person name="Kozubal M.A."/>
            <person name="Inskeep W.P."/>
        </authorList>
    </citation>
    <scope>NUCLEOTIDE SEQUENCE [LARGE SCALE GENOMIC DNA]</scope>
    <source>
        <strain evidence="13">OSP_D</strain>
    </source>
</reference>
<dbReference type="GO" id="GO:0043137">
    <property type="term" value="P:DNA replication, removal of RNA primer"/>
    <property type="evidence" value="ECO:0007669"/>
    <property type="project" value="UniProtKB-UniRule"/>
</dbReference>
<dbReference type="PRINTS" id="PR00853">
    <property type="entry name" value="XPGRADSUPER"/>
</dbReference>
<dbReference type="Gene3D" id="3.40.50.1010">
    <property type="entry name" value="5'-nuclease"/>
    <property type="match status" value="1"/>
</dbReference>
<dbReference type="HAMAP" id="MF_00614">
    <property type="entry name" value="Fen"/>
    <property type="match status" value="1"/>
</dbReference>
<keyword evidence="9 10" id="KW-0234">DNA repair</keyword>
<keyword evidence="4 10" id="KW-0255">Endonuclease</keyword>
<evidence type="ECO:0000256" key="7">
    <source>
        <dbReference type="ARBA" id="ARBA00022839"/>
    </source>
</evidence>
<dbReference type="GO" id="GO:0003677">
    <property type="term" value="F:DNA binding"/>
    <property type="evidence" value="ECO:0007669"/>
    <property type="project" value="UniProtKB-UniRule"/>
</dbReference>
<evidence type="ECO:0000256" key="6">
    <source>
        <dbReference type="ARBA" id="ARBA00022801"/>
    </source>
</evidence>
<keyword evidence="3 10" id="KW-0479">Metal-binding</keyword>
<evidence type="ECO:0000259" key="11">
    <source>
        <dbReference type="SMART" id="SM00484"/>
    </source>
</evidence>
<dbReference type="GO" id="GO:0017108">
    <property type="term" value="F:5'-flap endonuclease activity"/>
    <property type="evidence" value="ECO:0007669"/>
    <property type="project" value="UniProtKB-UniRule"/>
</dbReference>
<sequence>MGVDLSELVPRKTVELQALPKEGIAIDGNNALYQFLTVIRQPDGTPLMNTRGQITSHLQGLFYRTINFIELGLRPIYVFDGEVLPLKRQEIAKRSERREKAKEEAERAKELGLYEEAYKKSVQAARLDKQMVEQAKKLLQLMGVPFVDAPFEGEAQAAKIVLDGKAYACVSQDYDSLLFGAPRLIRNLTISGKRKLPNKNEYIEIKPEIIELNQVLSTLGLERRQLIWLAILIGTDYNPEGFPNIGPKTALKLIKQYGTLQKVLEVKGLKPDFDLEAVEQEFLNPHVKNDYEIVWGNVQKDAIINYLCEEQDFSRERVEAALQRLIKARSGGFQQTLEKWFS</sequence>
<dbReference type="EC" id="3.1.-.-" evidence="10"/>
<dbReference type="InterPro" id="IPR019973">
    <property type="entry name" value="Flap_endonuc_arc"/>
</dbReference>
<comment type="caution">
    <text evidence="10">Lacks conserved residue(s) required for the propagation of feature annotation.</text>
</comment>
<dbReference type="InterPro" id="IPR036279">
    <property type="entry name" value="5-3_exonuclease_C_sf"/>
</dbReference>
<dbReference type="SMART" id="SM00484">
    <property type="entry name" value="XPGI"/>
    <property type="match status" value="1"/>
</dbReference>
<dbReference type="InterPro" id="IPR006085">
    <property type="entry name" value="XPG_DNA_repair_N"/>
</dbReference>
<dbReference type="InterPro" id="IPR023426">
    <property type="entry name" value="Flap_endonuc"/>
</dbReference>
<dbReference type="InterPro" id="IPR019974">
    <property type="entry name" value="XPG_CS"/>
</dbReference>
<keyword evidence="7 10" id="KW-0269">Exonuclease</keyword>
<feature type="binding site" evidence="10">
    <location>
        <position position="80"/>
    </location>
    <ligand>
        <name>Mg(2+)</name>
        <dbReference type="ChEBI" id="CHEBI:18420"/>
        <label>1</label>
    </ligand>
</feature>
<comment type="caution">
    <text evidence="13">The sequence shown here is derived from an EMBL/GenBank/DDBJ whole genome shotgun (WGS) entry which is preliminary data.</text>
</comment>
<feature type="domain" description="XPG N-terminal" evidence="12">
    <location>
        <begin position="1"/>
        <end position="101"/>
    </location>
</feature>
<dbReference type="InterPro" id="IPR008918">
    <property type="entry name" value="HhH2"/>
</dbReference>
<evidence type="ECO:0000313" key="14">
    <source>
        <dbReference type="Proteomes" id="UP000240880"/>
    </source>
</evidence>
<keyword evidence="5 10" id="KW-0227">DNA damage</keyword>
<evidence type="ECO:0000256" key="5">
    <source>
        <dbReference type="ARBA" id="ARBA00022763"/>
    </source>
</evidence>
<feature type="binding site" evidence="10">
    <location>
        <position position="236"/>
    </location>
    <ligand>
        <name>Mg(2+)</name>
        <dbReference type="ChEBI" id="CHEBI:18420"/>
        <label>2</label>
    </ligand>
</feature>
<evidence type="ECO:0000259" key="12">
    <source>
        <dbReference type="SMART" id="SM00485"/>
    </source>
</evidence>
<name>A0A2R6ADS2_9ARCH</name>
<feature type="binding site" evidence="10">
    <location>
        <position position="27"/>
    </location>
    <ligand>
        <name>Mg(2+)</name>
        <dbReference type="ChEBI" id="CHEBI:18420"/>
        <label>1</label>
    </ligand>
</feature>
<dbReference type="Gene3D" id="1.10.150.20">
    <property type="entry name" value="5' to 3' exonuclease, C-terminal subdomain"/>
    <property type="match status" value="1"/>
</dbReference>
<feature type="binding site" evidence="10">
    <location>
        <position position="154"/>
    </location>
    <ligand>
        <name>Mg(2+)</name>
        <dbReference type="ChEBI" id="CHEBI:18420"/>
        <label>1</label>
    </ligand>
</feature>
<evidence type="ECO:0000256" key="4">
    <source>
        <dbReference type="ARBA" id="ARBA00022759"/>
    </source>
</evidence>
<dbReference type="SUPFAM" id="SSF47807">
    <property type="entry name" value="5' to 3' exonuclease, C-terminal subdomain"/>
    <property type="match status" value="1"/>
</dbReference>
<feature type="region of interest" description="N-domain" evidence="10">
    <location>
        <begin position="1"/>
        <end position="98"/>
    </location>
</feature>
<evidence type="ECO:0000256" key="8">
    <source>
        <dbReference type="ARBA" id="ARBA00022842"/>
    </source>
</evidence>
<evidence type="ECO:0000256" key="9">
    <source>
        <dbReference type="ARBA" id="ARBA00023204"/>
    </source>
</evidence>
<comment type="subunit">
    <text evidence="10">Interacts with PCNA. PCNA stimulates the nuclease activity without altering cleavage specificity.</text>
</comment>
<comment type="function">
    <text evidence="10">Structure-specific nuclease with 5'-flap endonuclease and 5'-3' exonuclease activities involved in DNA replication and repair. During DNA replication, cleaves the 5'-overhanging flap structure that is generated by displacement synthesis when DNA polymerase encounters the 5'-end of a downstream Okazaki fragment. Binds the unpaired 3'-DNA end and kinks the DNA to facilitate 5' cleavage specificity. Cleaves one nucleotide into the double-stranded DNA from the junction in flap DNA, leaving a nick for ligation. Also involved in the base excision repair (BER) pathway. Acts as a genome stabilization factor that prevents flaps from equilibrating into structurs that lead to duplications and deletions. Also possesses 5'-3' exonuclease activity on nicked or gapped double-stranded DNA.</text>
</comment>
<dbReference type="InterPro" id="IPR006084">
    <property type="entry name" value="XPG/Rad2"/>
</dbReference>
<evidence type="ECO:0000256" key="2">
    <source>
        <dbReference type="ARBA" id="ARBA00022722"/>
    </source>
</evidence>
<evidence type="ECO:0000256" key="10">
    <source>
        <dbReference type="HAMAP-Rule" id="MF_00614"/>
    </source>
</evidence>
<dbReference type="SUPFAM" id="SSF88723">
    <property type="entry name" value="PIN domain-like"/>
    <property type="match status" value="1"/>
</dbReference>
<dbReference type="InterPro" id="IPR006086">
    <property type="entry name" value="XPG-I_dom"/>
</dbReference>
<feature type="domain" description="XPG-I" evidence="11">
    <location>
        <begin position="140"/>
        <end position="221"/>
    </location>
</feature>
<dbReference type="InterPro" id="IPR029060">
    <property type="entry name" value="PIN-like_dom_sf"/>
</dbReference>
<feature type="binding site" evidence="10">
    <location>
        <position position="175"/>
    </location>
    <ligand>
        <name>Mg(2+)</name>
        <dbReference type="ChEBI" id="CHEBI:18420"/>
        <label>2</label>
    </ligand>
</feature>
<dbReference type="Pfam" id="PF00867">
    <property type="entry name" value="XPG_I"/>
    <property type="match status" value="1"/>
</dbReference>
<dbReference type="SMART" id="SM00485">
    <property type="entry name" value="XPGN"/>
    <property type="match status" value="1"/>
</dbReference>
<keyword evidence="8 10" id="KW-0460">Magnesium</keyword>
<keyword evidence="6 10" id="KW-0378">Hydrolase</keyword>
<dbReference type="NCBIfam" id="TIGR03674">
    <property type="entry name" value="fen_arch"/>
    <property type="match status" value="1"/>
</dbReference>
<gene>
    <name evidence="10" type="primary">fen</name>
    <name evidence="13" type="ORF">B9Q01_00520</name>
</gene>
<keyword evidence="1 10" id="KW-0235">DNA replication</keyword>
<dbReference type="FunFam" id="3.40.50.1010:FF:000016">
    <property type="entry name" value="Flap endonuclease 1"/>
    <property type="match status" value="1"/>
</dbReference>
<comment type="cofactor">
    <cofactor evidence="10">
        <name>Mg(2+)</name>
        <dbReference type="ChEBI" id="CHEBI:18420"/>
    </cofactor>
    <text evidence="10">Binds 2 magnesium ions per subunit. They probably participate in the reaction catalyzed by the enzyme. May bind an additional third magnesium ion after substrate binding.</text>
</comment>
<dbReference type="PANTHER" id="PTHR11081:SF9">
    <property type="entry name" value="FLAP ENDONUCLEASE 1"/>
    <property type="match status" value="1"/>
</dbReference>
<dbReference type="Pfam" id="PF00752">
    <property type="entry name" value="XPG_N"/>
    <property type="match status" value="1"/>
</dbReference>
<feature type="binding site" evidence="10">
    <location>
        <position position="152"/>
    </location>
    <ligand>
        <name>Mg(2+)</name>
        <dbReference type="ChEBI" id="CHEBI:18420"/>
        <label>1</label>
    </ligand>
</feature>
<dbReference type="GO" id="GO:0008409">
    <property type="term" value="F:5'-3' exonuclease activity"/>
    <property type="evidence" value="ECO:0007669"/>
    <property type="project" value="UniProtKB-UniRule"/>
</dbReference>
<feature type="binding site" evidence="10">
    <location>
        <position position="173"/>
    </location>
    <ligand>
        <name>Mg(2+)</name>
        <dbReference type="ChEBI" id="CHEBI:18420"/>
        <label>2</label>
    </ligand>
</feature>
<dbReference type="SMART" id="SM00279">
    <property type="entry name" value="HhH2"/>
    <property type="match status" value="1"/>
</dbReference>
<feature type="region of interest" description="Interaction with PCNA" evidence="10">
    <location>
        <begin position="333"/>
        <end position="341"/>
    </location>
</feature>
<dbReference type="EMBL" id="NEXC01000002">
    <property type="protein sequence ID" value="PSN84525.1"/>
    <property type="molecule type" value="Genomic_DNA"/>
</dbReference>
<protein>
    <recommendedName>
        <fullName evidence="10">Flap endonuclease 1</fullName>
        <shortName evidence="10">FEN-1</shortName>
        <ecNumber evidence="10">3.1.-.-</ecNumber>
    </recommendedName>
    <alternativeName>
        <fullName evidence="10">Flap structure-specific endonuclease 1</fullName>
    </alternativeName>
</protein>
<dbReference type="GO" id="GO:0000287">
    <property type="term" value="F:magnesium ion binding"/>
    <property type="evidence" value="ECO:0007669"/>
    <property type="project" value="UniProtKB-UniRule"/>
</dbReference>
<evidence type="ECO:0000256" key="1">
    <source>
        <dbReference type="ARBA" id="ARBA00022705"/>
    </source>
</evidence>
<dbReference type="PANTHER" id="PTHR11081">
    <property type="entry name" value="FLAP ENDONUCLEASE FAMILY MEMBER"/>
    <property type="match status" value="1"/>
</dbReference>
<proteinExistence type="inferred from homology"/>
<dbReference type="PROSITE" id="PS00841">
    <property type="entry name" value="XPG_1"/>
    <property type="match status" value="1"/>
</dbReference>
<dbReference type="AlphaFoldDB" id="A0A2R6ADS2"/>
<evidence type="ECO:0000256" key="3">
    <source>
        <dbReference type="ARBA" id="ARBA00022723"/>
    </source>
</evidence>
<keyword evidence="2 10" id="KW-0540">Nuclease</keyword>